<dbReference type="EMBL" id="JAOSIK010000029">
    <property type="protein sequence ID" value="MEK0312096.1"/>
    <property type="molecule type" value="Genomic_DNA"/>
</dbReference>
<protein>
    <submittedName>
        <fullName evidence="1">Uncharacterized protein</fullName>
    </submittedName>
</protein>
<name>A0ABU8ZT31_9MOLU</name>
<evidence type="ECO:0000313" key="1">
    <source>
        <dbReference type="EMBL" id="MEK0312096.1"/>
    </source>
</evidence>
<evidence type="ECO:0000313" key="2">
    <source>
        <dbReference type="Proteomes" id="UP001382955"/>
    </source>
</evidence>
<accession>A0ABU8ZT31</accession>
<keyword evidence="2" id="KW-1185">Reference proteome</keyword>
<dbReference type="Proteomes" id="UP001382955">
    <property type="component" value="Unassembled WGS sequence"/>
</dbReference>
<gene>
    <name evidence="1" type="ORF">OC725_02345</name>
</gene>
<comment type="caution">
    <text evidence="1">The sequence shown here is derived from an EMBL/GenBank/DDBJ whole genome shotgun (WGS) entry which is preliminary data.</text>
</comment>
<organism evidence="1 2">
    <name type="scientific">Candidatus Phytoplasma fabacearum</name>
    <dbReference type="NCBI Taxonomy" id="2982628"/>
    <lineage>
        <taxon>Bacteria</taxon>
        <taxon>Bacillati</taxon>
        <taxon>Mycoplasmatota</taxon>
        <taxon>Mollicutes</taxon>
        <taxon>Acholeplasmatales</taxon>
        <taxon>Acholeplasmataceae</taxon>
        <taxon>Candidatus Phytoplasma</taxon>
        <taxon>16SrII (Peanut WB group)</taxon>
    </lineage>
</organism>
<sequence>MFWLIIFHVIPSLAAYSGFHRQNKTKIPLADSQTLQQKWLASQPQMKRYDIPVLSKASIPEILKYFQIETSTDGLDNPSYNPYGRDFFCFELKDPPPGLLGVYLKPRNNPFCIQYPQGDKESTLPDLLKYEMAIAEVFVFWDAKELLVPTNVNLNLVKLDILVSESKEKAINDYLIKNQIINQPKLIKLGCYNITPTTGLVAPLPAKNIWGNDEIEALYFDEGIRVLPAESPKYTIHDLLKLSNGAKNAYLFSFETYKNTQYIKLPDAPNPYQAIRDWKRENNLYTFPPLVKEYDYEEEKIENDGANIEITYPIYIKIPIPYKIKVVLHTFETDDCVYGLVCTNESFQKNIFKQYCNSFSNWLHQCPVKPGYHYTGDEIRDKFGRSDKTLYDENGTKYDYEYYEKSWWQKDEFYIWGSGLGCIEHDRNLPPFKNFLNTTRPPTKPQELE</sequence>
<reference evidence="1 2" key="1">
    <citation type="journal article" date="2023" name="Int. J. Syst. Evol. Microbiol.">
        <title>The observation of taxonomic boundaries for the 16SrII and 16SrXXV phytoplasmas using genome-based delimitation.</title>
        <authorList>
            <person name="Rodrigues Jardim B."/>
            <person name="Tran-Nguyen L.T.T."/>
            <person name="Gambley C."/>
            <person name="Al-Sadi A.M."/>
            <person name="Al-Subhi A.M."/>
            <person name="Foissac X."/>
            <person name="Salar P."/>
            <person name="Cai H."/>
            <person name="Yang J.Y."/>
            <person name="Davis R."/>
            <person name="Jones L."/>
            <person name="Rodoni B."/>
            <person name="Constable F.E."/>
        </authorList>
    </citation>
    <scope>NUCLEOTIDE SEQUENCE [LARGE SCALE GENOMIC DNA]</scope>
    <source>
        <strain evidence="1">BAWM-322</strain>
    </source>
</reference>
<proteinExistence type="predicted"/>